<gene>
    <name evidence="2" type="ORF">JW646_07030</name>
</gene>
<sequence>MFIKELIVQKTRPQKEIIRKIEFKLKGLNLIVDDTEDIPDQTGNSVGKTTVIKIIDLCLGASKVNNLYRDKDTKTENTEVKNLLEQFKVEADLILTDGENDFKVTRALYSRGKRKINDEVLTEDEYALQLKKIIFNSMEDKPTLRQLIPRFVRIEEKQLDNIINYLTMTSNETYELINLFLLKVEDEKLLSEKNVLEEELRRLNNKFYMLMKDENISSLDFLNQRKSIVEKDLNKLTKQRSKIDYVEIYKEEINKKSQILEEIELLNSEIELLNFKKKMINKSISELESEKFNIDVSKINEIYRQAKIYNSNLEKTFDDVVNFHNSMIENRVKFIKINLKSVEKIISEKLICRDILISEKLKISLDIIDEGLLGKLEKINMDIDVLNVEKGEILKSIKILEDINKKILKLKGEIEDIDNAMIQNTEDEKFAKFNEYFVEYSSMLYNEKYIFVHNKNWRNVKNEGPFTVGNLKGSLGTGKKRGLIMAFDLAYLKYTDYYDIKAPKFIIHDRLENTHINQLRTIFELCSHINGQYIVPILRERVSSIDVDIIEESKVLELGENNKFFRI</sequence>
<proteinExistence type="predicted"/>
<accession>A0AAX2ZNP4</accession>
<reference evidence="2 3" key="1">
    <citation type="journal article" date="2023" name="Int. J. Syst. Evol. Microbiol.">
        <title>Terrisporobacter hibernicus sp. nov., isolated from bovine faeces in Northern Ireland.</title>
        <authorList>
            <person name="Mitchell M."/>
            <person name="Nguyen S.V."/>
            <person name="Connor M."/>
            <person name="Fairley D.J."/>
            <person name="Donoghue O."/>
            <person name="Marshall H."/>
            <person name="Koolman L."/>
            <person name="McMullan G."/>
            <person name="Schaffer K.E."/>
            <person name="McGrath J.W."/>
            <person name="Fanning S."/>
        </authorList>
    </citation>
    <scope>NUCLEOTIDE SEQUENCE [LARGE SCALE GENOMIC DNA]</scope>
    <source>
        <strain evidence="2 3">MCA3</strain>
    </source>
</reference>
<dbReference type="Gene3D" id="3.40.50.300">
    <property type="entry name" value="P-loop containing nucleotide triphosphate hydrolases"/>
    <property type="match status" value="1"/>
</dbReference>
<evidence type="ECO:0000256" key="1">
    <source>
        <dbReference type="SAM" id="Coils"/>
    </source>
</evidence>
<dbReference type="Proteomes" id="UP001198983">
    <property type="component" value="Chromosome"/>
</dbReference>
<organism evidence="2 3">
    <name type="scientific">Terrisporobacter hibernicus</name>
    <dbReference type="NCBI Taxonomy" id="2813371"/>
    <lineage>
        <taxon>Bacteria</taxon>
        <taxon>Bacillati</taxon>
        <taxon>Bacillota</taxon>
        <taxon>Clostridia</taxon>
        <taxon>Peptostreptococcales</taxon>
        <taxon>Peptostreptococcaceae</taxon>
        <taxon>Terrisporobacter</taxon>
    </lineage>
</organism>
<evidence type="ECO:0000313" key="2">
    <source>
        <dbReference type="EMBL" id="UEL49192.1"/>
    </source>
</evidence>
<keyword evidence="1" id="KW-0175">Coiled coil</keyword>
<dbReference type="InterPro" id="IPR027417">
    <property type="entry name" value="P-loop_NTPase"/>
</dbReference>
<dbReference type="AlphaFoldDB" id="A0AAX2ZNP4"/>
<protein>
    <submittedName>
        <fullName evidence="2">DUF2326 domain-containing protein</fullName>
    </submittedName>
</protein>
<feature type="coiled-coil region" evidence="1">
    <location>
        <begin position="186"/>
        <end position="269"/>
    </location>
</feature>
<keyword evidence="3" id="KW-1185">Reference proteome</keyword>
<dbReference type="KEGG" id="tem:JW646_07030"/>
<dbReference type="EMBL" id="CP081135">
    <property type="protein sequence ID" value="UEL49192.1"/>
    <property type="molecule type" value="Genomic_DNA"/>
</dbReference>
<name>A0AAX2ZNP4_9FIRM</name>
<dbReference type="RefSeq" id="WP_228417046.1">
    <property type="nucleotide sequence ID" value="NZ_CP081135.1"/>
</dbReference>
<evidence type="ECO:0000313" key="3">
    <source>
        <dbReference type="Proteomes" id="UP001198983"/>
    </source>
</evidence>